<keyword evidence="8 12" id="KW-0798">TonB box</keyword>
<evidence type="ECO:0000256" key="2">
    <source>
        <dbReference type="ARBA" id="ARBA00022448"/>
    </source>
</evidence>
<dbReference type="PANTHER" id="PTHR32552">
    <property type="entry name" value="FERRICHROME IRON RECEPTOR-RELATED"/>
    <property type="match status" value="1"/>
</dbReference>
<name>A0A560HHD7_9PROT</name>
<evidence type="ECO:0000256" key="1">
    <source>
        <dbReference type="ARBA" id="ARBA00004571"/>
    </source>
</evidence>
<keyword evidence="7" id="KW-0406">Ion transport</keyword>
<dbReference type="Pfam" id="PF00593">
    <property type="entry name" value="TonB_dep_Rec_b-barrel"/>
    <property type="match status" value="1"/>
</dbReference>
<dbReference type="RefSeq" id="WP_186455537.1">
    <property type="nucleotide sequence ID" value="NZ_VITR01000001.1"/>
</dbReference>
<dbReference type="PROSITE" id="PS52016">
    <property type="entry name" value="TONB_DEPENDENT_REC_3"/>
    <property type="match status" value="1"/>
</dbReference>
<keyword evidence="17" id="KW-1185">Reference proteome</keyword>
<evidence type="ECO:0000259" key="15">
    <source>
        <dbReference type="Pfam" id="PF07715"/>
    </source>
</evidence>
<evidence type="ECO:0000256" key="13">
    <source>
        <dbReference type="SAM" id="SignalP"/>
    </source>
</evidence>
<feature type="signal peptide" evidence="13">
    <location>
        <begin position="1"/>
        <end position="26"/>
    </location>
</feature>
<evidence type="ECO:0000256" key="10">
    <source>
        <dbReference type="ARBA" id="ARBA00023237"/>
    </source>
</evidence>
<keyword evidence="9 11" id="KW-0472">Membrane</keyword>
<dbReference type="InterPro" id="IPR012910">
    <property type="entry name" value="Plug_dom"/>
</dbReference>
<evidence type="ECO:0000256" key="12">
    <source>
        <dbReference type="RuleBase" id="RU003357"/>
    </source>
</evidence>
<comment type="similarity">
    <text evidence="11 12">Belongs to the TonB-dependent receptor family.</text>
</comment>
<dbReference type="GO" id="GO:0006826">
    <property type="term" value="P:iron ion transport"/>
    <property type="evidence" value="ECO:0007669"/>
    <property type="project" value="UniProtKB-KW"/>
</dbReference>
<evidence type="ECO:0000256" key="5">
    <source>
        <dbReference type="ARBA" id="ARBA00022692"/>
    </source>
</evidence>
<evidence type="ECO:0000256" key="11">
    <source>
        <dbReference type="PROSITE-ProRule" id="PRU01360"/>
    </source>
</evidence>
<evidence type="ECO:0000313" key="16">
    <source>
        <dbReference type="EMBL" id="TWB45872.1"/>
    </source>
</evidence>
<dbReference type="InterPro" id="IPR039426">
    <property type="entry name" value="TonB-dep_rcpt-like"/>
</dbReference>
<organism evidence="16 17">
    <name type="scientific">Nitrospirillum amazonense</name>
    <dbReference type="NCBI Taxonomy" id="28077"/>
    <lineage>
        <taxon>Bacteria</taxon>
        <taxon>Pseudomonadati</taxon>
        <taxon>Pseudomonadota</taxon>
        <taxon>Alphaproteobacteria</taxon>
        <taxon>Rhodospirillales</taxon>
        <taxon>Azospirillaceae</taxon>
        <taxon>Nitrospirillum</taxon>
    </lineage>
</organism>
<evidence type="ECO:0000256" key="9">
    <source>
        <dbReference type="ARBA" id="ARBA00023136"/>
    </source>
</evidence>
<dbReference type="EMBL" id="VITR01000001">
    <property type="protein sequence ID" value="TWB45872.1"/>
    <property type="molecule type" value="Genomic_DNA"/>
</dbReference>
<feature type="domain" description="TonB-dependent receptor-like beta-barrel" evidence="14">
    <location>
        <begin position="252"/>
        <end position="679"/>
    </location>
</feature>
<feature type="chain" id="PRO_5021991812" evidence="13">
    <location>
        <begin position="27"/>
        <end position="713"/>
    </location>
</feature>
<keyword evidence="2 11" id="KW-0813">Transport</keyword>
<keyword evidence="16" id="KW-0675">Receptor</keyword>
<evidence type="ECO:0000313" key="17">
    <source>
        <dbReference type="Proteomes" id="UP000315751"/>
    </source>
</evidence>
<proteinExistence type="inferred from homology"/>
<keyword evidence="5 11" id="KW-0812">Transmembrane</keyword>
<keyword evidence="10 11" id="KW-0998">Cell outer membrane</keyword>
<evidence type="ECO:0000259" key="14">
    <source>
        <dbReference type="Pfam" id="PF00593"/>
    </source>
</evidence>
<dbReference type="Pfam" id="PF07715">
    <property type="entry name" value="Plug"/>
    <property type="match status" value="1"/>
</dbReference>
<protein>
    <submittedName>
        <fullName evidence="16">Iron complex outermembrane receptor protein</fullName>
    </submittedName>
</protein>
<dbReference type="AlphaFoldDB" id="A0A560HHD7"/>
<evidence type="ECO:0000256" key="6">
    <source>
        <dbReference type="ARBA" id="ARBA00023004"/>
    </source>
</evidence>
<keyword evidence="4" id="KW-0410">Iron transport</keyword>
<sequence length="713" mass="76436">MTWDYRRHPSRLAIVAMLTVNAPAWAADAPASDDQLEDITITAQRVGQRLQDVPVAVTALTGAALDRMGITTASDLGRIAPNVNFTSGSGGSTQLRPYIRGGGVSDGGNVTSESAVGIYVDDVYRARLSGAVMDFLELDRVEVLRGPQGVLYGRNSSAGAVKLVTRAPESTPSGFVEGGFGTWNERRLKGYATDAISDNGDWSASLNGLARGRDGGRQYDATLKKDVGAEEFQGLQADVAYAGASPFHGRFTAFYTNLDSDGQYAVPTNPYANGVESQISTLSGSYNTTLSPYPSYTHTRQYGTTVNVGADYDGGTVTSITGYSHLTNNWAQDFSGGVPASALGLTTGGYLALYIRDSTSTQHQISQELQAAGKAFGGFLDYVGGIYYFTESTRQDILQSIFLTPSPQGYAVDTDSYAAFGQVTANLTDRLAVIAGGRYTMDQKHLSAYYGTAAIQRDDTFVRFTPKTGLTYKLTPDTLAYFTYSEGFKAGGYNGLAGSIAQINAPFRPEVTEAKEAGLKTELFDNRVKANVALFQNDVHDIQQLFNLADGTFLVDNFDARIRGLEAEVSWRVVSGLTLWGNASFNDGTYTRGGSSATVNVQGKKVVNLPDTQFNVGADYTVSLGRGTVSLGADALFRSDVYSTIDNGAIGHVPGQSFLNAYVGYESGAWTYRVSGKNLLNQSGYVTGFGFSVIQPRFNLDPRTVLGTVRYTF</sequence>
<gene>
    <name evidence="16" type="ORF">FBZ90_101207</name>
</gene>
<dbReference type="GO" id="GO:0009279">
    <property type="term" value="C:cell outer membrane"/>
    <property type="evidence" value="ECO:0007669"/>
    <property type="project" value="UniProtKB-SubCell"/>
</dbReference>
<dbReference type="SUPFAM" id="SSF56935">
    <property type="entry name" value="Porins"/>
    <property type="match status" value="1"/>
</dbReference>
<reference evidence="16 17" key="1">
    <citation type="submission" date="2019-06" db="EMBL/GenBank/DDBJ databases">
        <title>Genomic Encyclopedia of Type Strains, Phase IV (KMG-V): Genome sequencing to study the core and pangenomes of soil and plant-associated prokaryotes.</title>
        <authorList>
            <person name="Whitman W."/>
        </authorList>
    </citation>
    <scope>NUCLEOTIDE SEQUENCE [LARGE SCALE GENOMIC DNA]</scope>
    <source>
        <strain evidence="16 17">BR 11622</strain>
    </source>
</reference>
<evidence type="ECO:0000256" key="4">
    <source>
        <dbReference type="ARBA" id="ARBA00022496"/>
    </source>
</evidence>
<evidence type="ECO:0000256" key="7">
    <source>
        <dbReference type="ARBA" id="ARBA00023065"/>
    </source>
</evidence>
<dbReference type="PANTHER" id="PTHR32552:SF81">
    <property type="entry name" value="TONB-DEPENDENT OUTER MEMBRANE RECEPTOR"/>
    <property type="match status" value="1"/>
</dbReference>
<feature type="domain" description="TonB-dependent receptor plug" evidence="15">
    <location>
        <begin position="50"/>
        <end position="160"/>
    </location>
</feature>
<evidence type="ECO:0000256" key="3">
    <source>
        <dbReference type="ARBA" id="ARBA00022452"/>
    </source>
</evidence>
<accession>A0A560HHD7</accession>
<comment type="subcellular location">
    <subcellularLocation>
        <location evidence="1 11">Cell outer membrane</location>
        <topology evidence="1 11">Multi-pass membrane protein</topology>
    </subcellularLocation>
</comment>
<evidence type="ECO:0000256" key="8">
    <source>
        <dbReference type="ARBA" id="ARBA00023077"/>
    </source>
</evidence>
<dbReference type="InterPro" id="IPR036942">
    <property type="entry name" value="Beta-barrel_TonB_sf"/>
</dbReference>
<dbReference type="Proteomes" id="UP000315751">
    <property type="component" value="Unassembled WGS sequence"/>
</dbReference>
<dbReference type="CDD" id="cd01347">
    <property type="entry name" value="ligand_gated_channel"/>
    <property type="match status" value="1"/>
</dbReference>
<keyword evidence="3 11" id="KW-1134">Transmembrane beta strand</keyword>
<dbReference type="InterPro" id="IPR000531">
    <property type="entry name" value="Beta-barrel_TonB"/>
</dbReference>
<dbReference type="Gene3D" id="2.40.170.20">
    <property type="entry name" value="TonB-dependent receptor, beta-barrel domain"/>
    <property type="match status" value="1"/>
</dbReference>
<keyword evidence="6" id="KW-0408">Iron</keyword>
<comment type="caution">
    <text evidence="16">The sequence shown here is derived from an EMBL/GenBank/DDBJ whole genome shotgun (WGS) entry which is preliminary data.</text>
</comment>
<keyword evidence="13" id="KW-0732">Signal</keyword>